<sequence length="286" mass="32462">MKRFLRSVKPQRKTSKKDSLPLDAKEEAGEPPSQMLPSPYALGTIIKTSLKMRSQGLGLIVFQHGPYLQICNIVEKGTAAKDGRLKPGDVVISIGHSNVLGYTLREFLQLLHHIPIGAILQIRVYRDFIDIPPEWQNIDDLIPETNPAIGITHTSKKYEQENATSSSSSEDDKDEDLDGQFMYYKSLQSFQHHSTKKLSSISTEWHGYKKKNHMFTVGEDIGCDVMIHKDSKENMDVPKDFRAPSPYWTMVKQDSDMSSSSSTSDAFWLDDCAYAQQEKDILQYKK</sequence>
<dbReference type="GeneID" id="100026695"/>
<dbReference type="KEGG" id="mdo:100026695"/>
<dbReference type="CTD" id="255762"/>
<reference evidence="3 4" key="1">
    <citation type="journal article" date="2007" name="Nature">
        <title>Genome of the marsupial Monodelphis domestica reveals innovation in non-coding sequences.</title>
        <authorList>
            <person name="Mikkelsen T.S."/>
            <person name="Wakefield M.J."/>
            <person name="Aken B."/>
            <person name="Amemiya C.T."/>
            <person name="Chang J.L."/>
            <person name="Duke S."/>
            <person name="Garber M."/>
            <person name="Gentles A.J."/>
            <person name="Goodstadt L."/>
            <person name="Heger A."/>
            <person name="Jurka J."/>
            <person name="Kamal M."/>
            <person name="Mauceli E."/>
            <person name="Searle S.M."/>
            <person name="Sharpe T."/>
            <person name="Baker M.L."/>
            <person name="Batzer M.A."/>
            <person name="Benos P.V."/>
            <person name="Belov K."/>
            <person name="Clamp M."/>
            <person name="Cook A."/>
            <person name="Cuff J."/>
            <person name="Das R."/>
            <person name="Davidow L."/>
            <person name="Deakin J.E."/>
            <person name="Fazzari M.J."/>
            <person name="Glass J.L."/>
            <person name="Grabherr M."/>
            <person name="Greally J.M."/>
            <person name="Gu W."/>
            <person name="Hore T.A."/>
            <person name="Huttley G.A."/>
            <person name="Kleber M."/>
            <person name="Jirtle R.L."/>
            <person name="Koina E."/>
            <person name="Lee J.T."/>
            <person name="Mahony S."/>
            <person name="Marra M.A."/>
            <person name="Miller R.D."/>
            <person name="Nicholls R.D."/>
            <person name="Oda M."/>
            <person name="Papenfuss A.T."/>
            <person name="Parra Z.E."/>
            <person name="Pollock D.D."/>
            <person name="Ray D.A."/>
            <person name="Schein J.E."/>
            <person name="Speed T.P."/>
            <person name="Thompson K."/>
            <person name="VandeBerg J.L."/>
            <person name="Wade C.M."/>
            <person name="Walker J.A."/>
            <person name="Waters P.D."/>
            <person name="Webber C."/>
            <person name="Weidman J.R."/>
            <person name="Xie X."/>
            <person name="Zody M.C."/>
            <person name="Baldwin J."/>
            <person name="Abdouelleil A."/>
            <person name="Abdulkadir J."/>
            <person name="Abebe A."/>
            <person name="Abera B."/>
            <person name="Abreu J."/>
            <person name="Acer S.C."/>
            <person name="Aftuck L."/>
            <person name="Alexander A."/>
            <person name="An P."/>
            <person name="Anderson E."/>
            <person name="Anderson S."/>
            <person name="Arachi H."/>
            <person name="Azer M."/>
            <person name="Bachantsang P."/>
            <person name="Barry A."/>
            <person name="Bayul T."/>
            <person name="Berlin A."/>
            <person name="Bessette D."/>
            <person name="Bloom T."/>
            <person name="Bloom T."/>
            <person name="Boguslavskiy L."/>
            <person name="Bonnet C."/>
            <person name="Boukhgalter B."/>
            <person name="Bourzgui I."/>
            <person name="Brown A."/>
            <person name="Cahill P."/>
            <person name="Channer S."/>
            <person name="Cheshatsang Y."/>
            <person name="Chuda L."/>
            <person name="Citroen M."/>
            <person name="Collymore A."/>
            <person name="Cooke P."/>
            <person name="Costello M."/>
            <person name="D'Aco K."/>
            <person name="Daza R."/>
            <person name="De Haan G."/>
            <person name="DeGray S."/>
            <person name="DeMaso C."/>
            <person name="Dhargay N."/>
            <person name="Dooley K."/>
            <person name="Dooley E."/>
            <person name="Doricent M."/>
            <person name="Dorje P."/>
            <person name="Dorjee K."/>
            <person name="Dupes A."/>
            <person name="Elong R."/>
            <person name="Falk J."/>
            <person name="Farina A."/>
            <person name="Faro S."/>
            <person name="Ferguson D."/>
            <person name="Fisher S."/>
            <person name="Foley C.D."/>
            <person name="Franke A."/>
            <person name="Friedrich D."/>
            <person name="Gadbois L."/>
            <person name="Gearin G."/>
            <person name="Gearin C.R."/>
            <person name="Giannoukos G."/>
            <person name="Goode T."/>
            <person name="Graham J."/>
            <person name="Grandbois E."/>
            <person name="Grewal S."/>
            <person name="Gyaltsen K."/>
            <person name="Hafez N."/>
            <person name="Hagos B."/>
            <person name="Hall J."/>
            <person name="Henson C."/>
            <person name="Hollinger A."/>
            <person name="Honan T."/>
            <person name="Huard M.D."/>
            <person name="Hughes L."/>
            <person name="Hurhula B."/>
            <person name="Husby M.E."/>
            <person name="Kamat A."/>
            <person name="Kanga B."/>
            <person name="Kashin S."/>
            <person name="Khazanovich D."/>
            <person name="Kisner P."/>
            <person name="Lance K."/>
            <person name="Lara M."/>
            <person name="Lee W."/>
            <person name="Lennon N."/>
            <person name="Letendre F."/>
            <person name="LeVine R."/>
            <person name="Lipovsky A."/>
            <person name="Liu X."/>
            <person name="Liu J."/>
            <person name="Liu S."/>
            <person name="Lokyitsang T."/>
            <person name="Lokyitsang Y."/>
            <person name="Lubonja R."/>
            <person name="Lui A."/>
            <person name="MacDonald P."/>
            <person name="Magnisalis V."/>
            <person name="Maru K."/>
            <person name="Matthews C."/>
            <person name="McCusker W."/>
            <person name="McDonough S."/>
            <person name="Mehta T."/>
            <person name="Meldrim J."/>
            <person name="Meneus L."/>
            <person name="Mihai O."/>
            <person name="Mihalev A."/>
            <person name="Mihova T."/>
            <person name="Mittelman R."/>
            <person name="Mlenga V."/>
            <person name="Montmayeur A."/>
            <person name="Mulrain L."/>
            <person name="Navidi A."/>
            <person name="Naylor J."/>
            <person name="Negash T."/>
            <person name="Nguyen T."/>
            <person name="Nguyen N."/>
            <person name="Nicol R."/>
            <person name="Norbu C."/>
            <person name="Norbu N."/>
            <person name="Novod N."/>
            <person name="O'Neill B."/>
            <person name="Osman S."/>
            <person name="Markiewicz E."/>
            <person name="Oyono O.L."/>
            <person name="Patti C."/>
            <person name="Phunkhang P."/>
            <person name="Pierre F."/>
            <person name="Priest M."/>
            <person name="Raghuraman S."/>
            <person name="Rege F."/>
            <person name="Reyes R."/>
            <person name="Rise C."/>
            <person name="Rogov P."/>
            <person name="Ross K."/>
            <person name="Ryan E."/>
            <person name="Settipalli S."/>
            <person name="Shea T."/>
            <person name="Sherpa N."/>
            <person name="Shi L."/>
            <person name="Shih D."/>
            <person name="Sparrow T."/>
            <person name="Spaulding J."/>
            <person name="Stalker J."/>
            <person name="Stange-Thomann N."/>
            <person name="Stavropoulos S."/>
            <person name="Stone C."/>
            <person name="Strader C."/>
            <person name="Tesfaye S."/>
            <person name="Thomson T."/>
            <person name="Thoulutsang Y."/>
            <person name="Thoulutsang D."/>
            <person name="Topham K."/>
            <person name="Topping I."/>
            <person name="Tsamla T."/>
            <person name="Vassiliev H."/>
            <person name="Vo A."/>
            <person name="Wangchuk T."/>
            <person name="Wangdi T."/>
            <person name="Weiand M."/>
            <person name="Wilkinson J."/>
            <person name="Wilson A."/>
            <person name="Yadav S."/>
            <person name="Young G."/>
            <person name="Yu Q."/>
            <person name="Zembek L."/>
            <person name="Zhong D."/>
            <person name="Zimmer A."/>
            <person name="Zwirko Z."/>
            <person name="Jaffe D.B."/>
            <person name="Alvarez P."/>
            <person name="Brockman W."/>
            <person name="Butler J."/>
            <person name="Chin C."/>
            <person name="Gnerre S."/>
            <person name="MacCallum I."/>
            <person name="Graves J.A."/>
            <person name="Ponting C.P."/>
            <person name="Breen M."/>
            <person name="Samollow P.B."/>
            <person name="Lander E.S."/>
            <person name="Lindblad-Toh K."/>
        </authorList>
    </citation>
    <scope>NUCLEOTIDE SEQUENCE [LARGE SCALE GENOMIC DNA]</scope>
</reference>
<dbReference type="Gene3D" id="2.30.42.10">
    <property type="match status" value="1"/>
</dbReference>
<feature type="region of interest" description="Disordered" evidence="1">
    <location>
        <begin position="153"/>
        <end position="174"/>
    </location>
</feature>
<dbReference type="InterPro" id="IPR001478">
    <property type="entry name" value="PDZ"/>
</dbReference>
<dbReference type="STRING" id="13616.ENSMODP00000009504"/>
<evidence type="ECO:0000313" key="4">
    <source>
        <dbReference type="Proteomes" id="UP000002280"/>
    </source>
</evidence>
<evidence type="ECO:0000259" key="2">
    <source>
        <dbReference type="PROSITE" id="PS50106"/>
    </source>
</evidence>
<dbReference type="SUPFAM" id="SSF50156">
    <property type="entry name" value="PDZ domain-like"/>
    <property type="match status" value="1"/>
</dbReference>
<dbReference type="FunCoup" id="F7FZG4">
    <property type="interactions" value="6"/>
</dbReference>
<dbReference type="Proteomes" id="UP000002280">
    <property type="component" value="Chromosome 6"/>
</dbReference>
<name>F7FZG4_MONDO</name>
<feature type="region of interest" description="Disordered" evidence="1">
    <location>
        <begin position="1"/>
        <end position="36"/>
    </location>
</feature>
<dbReference type="InterPro" id="IPR039179">
    <property type="entry name" value="PDZD9"/>
</dbReference>
<protein>
    <submittedName>
        <fullName evidence="3">PDZ domain containing 9</fullName>
    </submittedName>
</protein>
<feature type="domain" description="PDZ" evidence="2">
    <location>
        <begin position="47"/>
        <end position="111"/>
    </location>
</feature>
<feature type="compositionally biased region" description="Basic and acidic residues" evidence="1">
    <location>
        <begin position="16"/>
        <end position="28"/>
    </location>
</feature>
<dbReference type="GeneTree" id="ENSGT00390000008326"/>
<proteinExistence type="predicted"/>
<keyword evidence="4" id="KW-1185">Reference proteome</keyword>
<evidence type="ECO:0000313" key="3">
    <source>
        <dbReference type="Ensembl" id="ENSMODP00000009504.3"/>
    </source>
</evidence>
<dbReference type="Ensembl" id="ENSMODT00000009690.4">
    <property type="protein sequence ID" value="ENSMODP00000009504.3"/>
    <property type="gene ID" value="ENSMODG00000007652.4"/>
</dbReference>
<evidence type="ECO:0000256" key="1">
    <source>
        <dbReference type="SAM" id="MobiDB-lite"/>
    </source>
</evidence>
<reference evidence="3" key="3">
    <citation type="submission" date="2025-09" db="UniProtKB">
        <authorList>
            <consortium name="Ensembl"/>
        </authorList>
    </citation>
    <scope>IDENTIFICATION</scope>
</reference>
<dbReference type="OrthoDB" id="9900486at2759"/>
<accession>F7FZG4</accession>
<dbReference type="PANTHER" id="PTHR22698:SF1">
    <property type="entry name" value="PDZ DOMAIN-CONTAINING PROTEIN 9"/>
    <property type="match status" value="1"/>
</dbReference>
<feature type="compositionally biased region" description="Basic residues" evidence="1">
    <location>
        <begin position="1"/>
        <end position="15"/>
    </location>
</feature>
<dbReference type="eggNOG" id="KOG3209">
    <property type="taxonomic scope" value="Eukaryota"/>
</dbReference>
<reference evidence="3" key="2">
    <citation type="submission" date="2025-08" db="UniProtKB">
        <authorList>
            <consortium name="Ensembl"/>
        </authorList>
    </citation>
    <scope>IDENTIFICATION</scope>
</reference>
<dbReference type="AlphaFoldDB" id="F7FZG4"/>
<dbReference type="PROSITE" id="PS50106">
    <property type="entry name" value="PDZ"/>
    <property type="match status" value="1"/>
</dbReference>
<organism evidence="3 4">
    <name type="scientific">Monodelphis domestica</name>
    <name type="common">Gray short-tailed opossum</name>
    <dbReference type="NCBI Taxonomy" id="13616"/>
    <lineage>
        <taxon>Eukaryota</taxon>
        <taxon>Metazoa</taxon>
        <taxon>Chordata</taxon>
        <taxon>Craniata</taxon>
        <taxon>Vertebrata</taxon>
        <taxon>Euteleostomi</taxon>
        <taxon>Mammalia</taxon>
        <taxon>Metatheria</taxon>
        <taxon>Didelphimorphia</taxon>
        <taxon>Didelphidae</taxon>
        <taxon>Monodelphis</taxon>
    </lineage>
</organism>
<dbReference type="InterPro" id="IPR036034">
    <property type="entry name" value="PDZ_sf"/>
</dbReference>
<gene>
    <name evidence="3" type="primary">PDZD9</name>
</gene>
<dbReference type="RefSeq" id="XP_001377219.1">
    <property type="nucleotide sequence ID" value="XM_001377182.4"/>
</dbReference>
<dbReference type="InParanoid" id="F7FZG4"/>
<dbReference type="HOGENOM" id="CLU_095719_0_0_1"/>
<dbReference type="OMA" id="YWTMVKH"/>
<dbReference type="PANTHER" id="PTHR22698">
    <property type="entry name" value="PDZ DOMAIN-CONTAINING PROTEIN 9"/>
    <property type="match status" value="1"/>
</dbReference>
<dbReference type="Bgee" id="ENSMODG00000007652">
    <property type="expression patterns" value="Expressed in spermatocyte and 13 other cell types or tissues"/>
</dbReference>
<dbReference type="SMART" id="SM00228">
    <property type="entry name" value="PDZ"/>
    <property type="match status" value="1"/>
</dbReference>